<dbReference type="GO" id="GO:0016020">
    <property type="term" value="C:membrane"/>
    <property type="evidence" value="ECO:0007669"/>
    <property type="project" value="UniProtKB-SubCell"/>
</dbReference>
<proteinExistence type="predicted"/>
<keyword evidence="5" id="KW-0325">Glycoprotein</keyword>
<dbReference type="InterPro" id="IPR010560">
    <property type="entry name" value="Neogenin_C"/>
</dbReference>
<keyword evidence="4" id="KW-0472">Membrane</keyword>
<evidence type="ECO:0000313" key="8">
    <source>
        <dbReference type="EMBL" id="KAL1140725.1"/>
    </source>
</evidence>
<accession>A0ABD0YXZ9</accession>
<evidence type="ECO:0000256" key="5">
    <source>
        <dbReference type="ARBA" id="ARBA00023180"/>
    </source>
</evidence>
<keyword evidence="9" id="KW-1185">Reference proteome</keyword>
<evidence type="ECO:0000256" key="2">
    <source>
        <dbReference type="ARBA" id="ARBA00022692"/>
    </source>
</evidence>
<feature type="compositionally biased region" description="Basic and acidic residues" evidence="6">
    <location>
        <begin position="19"/>
        <end position="31"/>
    </location>
</feature>
<dbReference type="AlphaFoldDB" id="A0ABD0YXZ9"/>
<organism evidence="8 9">
    <name type="scientific">Ranatra chinensis</name>
    <dbReference type="NCBI Taxonomy" id="642074"/>
    <lineage>
        <taxon>Eukaryota</taxon>
        <taxon>Metazoa</taxon>
        <taxon>Ecdysozoa</taxon>
        <taxon>Arthropoda</taxon>
        <taxon>Hexapoda</taxon>
        <taxon>Insecta</taxon>
        <taxon>Pterygota</taxon>
        <taxon>Neoptera</taxon>
        <taxon>Paraneoptera</taxon>
        <taxon>Hemiptera</taxon>
        <taxon>Heteroptera</taxon>
        <taxon>Panheteroptera</taxon>
        <taxon>Nepomorpha</taxon>
        <taxon>Nepidae</taxon>
        <taxon>Ranatrinae</taxon>
        <taxon>Ranatra</taxon>
    </lineage>
</organism>
<evidence type="ECO:0000256" key="1">
    <source>
        <dbReference type="ARBA" id="ARBA00004479"/>
    </source>
</evidence>
<name>A0ABD0YXZ9_9HEMI</name>
<dbReference type="EMBL" id="JBFDAA010000001">
    <property type="protein sequence ID" value="KAL1140725.1"/>
    <property type="molecule type" value="Genomic_DNA"/>
</dbReference>
<protein>
    <recommendedName>
        <fullName evidence="7">Neogenin C-terminal domain-containing protein</fullName>
    </recommendedName>
</protein>
<dbReference type="Proteomes" id="UP001558652">
    <property type="component" value="Unassembled WGS sequence"/>
</dbReference>
<comment type="subcellular location">
    <subcellularLocation>
        <location evidence="1">Membrane</location>
        <topology evidence="1">Single-pass type I membrane protein</topology>
    </subcellularLocation>
</comment>
<dbReference type="Pfam" id="PF06583">
    <property type="entry name" value="Neogenin_C"/>
    <property type="match status" value="1"/>
</dbReference>
<reference evidence="8 9" key="1">
    <citation type="submission" date="2024-07" db="EMBL/GenBank/DDBJ databases">
        <title>Chromosome-level genome assembly of the water stick insect Ranatra chinensis (Heteroptera: Nepidae).</title>
        <authorList>
            <person name="Liu X."/>
        </authorList>
    </citation>
    <scope>NUCLEOTIDE SEQUENCE [LARGE SCALE GENOMIC DNA]</scope>
    <source>
        <strain evidence="8">Cailab_2021Rc</strain>
        <tissue evidence="8">Muscle</tissue>
    </source>
</reference>
<gene>
    <name evidence="8" type="ORF">AAG570_000655</name>
</gene>
<comment type="caution">
    <text evidence="8">The sequence shown here is derived from an EMBL/GenBank/DDBJ whole genome shotgun (WGS) entry which is preliminary data.</text>
</comment>
<evidence type="ECO:0000313" key="9">
    <source>
        <dbReference type="Proteomes" id="UP001558652"/>
    </source>
</evidence>
<feature type="domain" description="Neogenin C-terminal" evidence="7">
    <location>
        <begin position="1"/>
        <end position="112"/>
    </location>
</feature>
<sequence>MELKNLEKSQDQVSTSTLPRDHTSTLEKQQQRDNYASTPSYMAEEKTSTARRTVKPKPITLPVDNSPYIRESVSVSGGGSLTPSSTNEARPLYPRTQYSISSRAHVTIDPNRKCFI</sequence>
<evidence type="ECO:0000256" key="4">
    <source>
        <dbReference type="ARBA" id="ARBA00023136"/>
    </source>
</evidence>
<evidence type="ECO:0000256" key="6">
    <source>
        <dbReference type="SAM" id="MobiDB-lite"/>
    </source>
</evidence>
<evidence type="ECO:0000259" key="7">
    <source>
        <dbReference type="Pfam" id="PF06583"/>
    </source>
</evidence>
<evidence type="ECO:0000256" key="3">
    <source>
        <dbReference type="ARBA" id="ARBA00022989"/>
    </source>
</evidence>
<keyword evidence="3" id="KW-1133">Transmembrane helix</keyword>
<feature type="compositionally biased region" description="Basic and acidic residues" evidence="6">
    <location>
        <begin position="1"/>
        <end position="10"/>
    </location>
</feature>
<feature type="region of interest" description="Disordered" evidence="6">
    <location>
        <begin position="1"/>
        <end position="92"/>
    </location>
</feature>
<keyword evidence="2" id="KW-0812">Transmembrane</keyword>